<dbReference type="AlphaFoldDB" id="A0A8J2NHE8"/>
<proteinExistence type="predicted"/>
<evidence type="ECO:0000313" key="1">
    <source>
        <dbReference type="EMBL" id="CAG7671593.1"/>
    </source>
</evidence>
<dbReference type="EMBL" id="CAJVCH010011748">
    <property type="protein sequence ID" value="CAG7671593.1"/>
    <property type="molecule type" value="Genomic_DNA"/>
</dbReference>
<organism evidence="1 2">
    <name type="scientific">Allacma fusca</name>
    <dbReference type="NCBI Taxonomy" id="39272"/>
    <lineage>
        <taxon>Eukaryota</taxon>
        <taxon>Metazoa</taxon>
        <taxon>Ecdysozoa</taxon>
        <taxon>Arthropoda</taxon>
        <taxon>Hexapoda</taxon>
        <taxon>Collembola</taxon>
        <taxon>Symphypleona</taxon>
        <taxon>Sminthuridae</taxon>
        <taxon>Allacma</taxon>
    </lineage>
</organism>
<keyword evidence="2" id="KW-1185">Reference proteome</keyword>
<feature type="non-terminal residue" evidence="1">
    <location>
        <position position="1"/>
    </location>
</feature>
<comment type="caution">
    <text evidence="1">The sequence shown here is derived from an EMBL/GenBank/DDBJ whole genome shotgun (WGS) entry which is preliminary data.</text>
</comment>
<evidence type="ECO:0000313" key="2">
    <source>
        <dbReference type="Proteomes" id="UP000708208"/>
    </source>
</evidence>
<reference evidence="1" key="1">
    <citation type="submission" date="2021-06" db="EMBL/GenBank/DDBJ databases">
        <authorList>
            <person name="Hodson N. C."/>
            <person name="Mongue J. A."/>
            <person name="Jaron S. K."/>
        </authorList>
    </citation>
    <scope>NUCLEOTIDE SEQUENCE</scope>
</reference>
<sequence>TTRPVPVNIKQGFEMCDQLRLRFLKHLKNGSSVDEETLLLFQKTFNHRTISIYNLPQKSLLEIYPCLQEKIFLEREIQEMYGRTSFKKMRENIDALLKALEKHHDYLNFPYAVIHFFKRLRSDSPFFQVFKDKEAFVSFNRDNSDHILCVLISNSTIESIKLLTFEMTIQVKSLAEGLLLQVLIHHVLEKQYVQRRELEFKVLESFVFGILSDIPFSAQEYIKEVSATFAELETMESVMAEEYTEG</sequence>
<gene>
    <name evidence="1" type="ORF">AFUS01_LOCUS2080</name>
</gene>
<accession>A0A8J2NHE8</accession>
<name>A0A8J2NHE8_9HEXA</name>
<dbReference type="Proteomes" id="UP000708208">
    <property type="component" value="Unassembled WGS sequence"/>
</dbReference>
<protein>
    <submittedName>
        <fullName evidence="1">Uncharacterized protein</fullName>
    </submittedName>
</protein>